<accession>A0A8I1B3G0</accession>
<evidence type="ECO:0000313" key="3">
    <source>
        <dbReference type="Proteomes" id="UP000645612"/>
    </source>
</evidence>
<feature type="domain" description="RHS protein conserved region" evidence="1">
    <location>
        <begin position="110"/>
        <end position="139"/>
    </location>
</feature>
<name>A0A8I1B3G0_BURCE</name>
<comment type="caution">
    <text evidence="2">The sequence shown here is derived from an EMBL/GenBank/DDBJ whole genome shotgun (WGS) entry which is preliminary data.</text>
</comment>
<dbReference type="RefSeq" id="WP_176130803.1">
    <property type="nucleotide sequence ID" value="NZ_CADDZZ010000012.1"/>
</dbReference>
<dbReference type="InterPro" id="IPR050708">
    <property type="entry name" value="T6SS_VgrG/RHS"/>
</dbReference>
<organism evidence="2 3">
    <name type="scientific">Burkholderia cepacia</name>
    <name type="common">Pseudomonas cepacia</name>
    <dbReference type="NCBI Taxonomy" id="292"/>
    <lineage>
        <taxon>Bacteria</taxon>
        <taxon>Pseudomonadati</taxon>
        <taxon>Pseudomonadota</taxon>
        <taxon>Betaproteobacteria</taxon>
        <taxon>Burkholderiales</taxon>
        <taxon>Burkholderiaceae</taxon>
        <taxon>Burkholderia</taxon>
        <taxon>Burkholderia cepacia complex</taxon>
    </lineage>
</organism>
<dbReference type="Pfam" id="PF03527">
    <property type="entry name" value="RHS"/>
    <property type="match status" value="1"/>
</dbReference>
<dbReference type="Proteomes" id="UP000645612">
    <property type="component" value="Unassembled WGS sequence"/>
</dbReference>
<protein>
    <submittedName>
        <fullName evidence="2">RHS domain-containing protein</fullName>
    </submittedName>
</protein>
<dbReference type="InterPro" id="IPR001826">
    <property type="entry name" value="RHS"/>
</dbReference>
<dbReference type="Gene3D" id="2.180.10.10">
    <property type="entry name" value="RHS repeat-associated core"/>
    <property type="match status" value="1"/>
</dbReference>
<sequence length="342" mass="37797">MMLDDTELVEIERDDLHREIERVQNNGLTLYGWDGDTLAWESKIADEDGFGARTTHYVYEPGSFVPVAQAVRDDAIELLDQPEYGDYYRQDEDPLWGPPPPAPAIDGLAWYQCDHLGTPQELTDEQSEIAWAAEYRAWGFAQEAIRKASGKAFVANPIRFQGQYHDHETGLHYNRHRYYDPASGRFVSKDPIGLAGGINVFQYAPNPITWVDALGLTGKPLPGPTKINRIGGNSIDNLRLKEPERKLNPPGISVLHGCCPCVAAQQMRNAFPKATGLLKATETVASGTADAVRGAGFDVIEDPTNKFPNHARIIHPSGADGFSNENLERLSEALGKTTECPR</sequence>
<dbReference type="InterPro" id="IPR022385">
    <property type="entry name" value="Rhs_assc_core"/>
</dbReference>
<reference evidence="2" key="1">
    <citation type="submission" date="2020-12" db="EMBL/GenBank/DDBJ databases">
        <title>Burkholderia cepacia complex in Mexico.</title>
        <authorList>
            <person name="Estrada P."/>
        </authorList>
    </citation>
    <scope>NUCLEOTIDE SEQUENCE</scope>
    <source>
        <strain evidence="2">871</strain>
    </source>
</reference>
<proteinExistence type="predicted"/>
<dbReference type="AlphaFoldDB" id="A0A8I1B3G0"/>
<dbReference type="EMBL" id="JAEDXG010000073">
    <property type="protein sequence ID" value="MBH9702483.1"/>
    <property type="molecule type" value="Genomic_DNA"/>
</dbReference>
<evidence type="ECO:0000259" key="1">
    <source>
        <dbReference type="Pfam" id="PF03527"/>
    </source>
</evidence>
<gene>
    <name evidence="2" type="ORF">JAO13_39245</name>
</gene>
<dbReference type="PANTHER" id="PTHR32305">
    <property type="match status" value="1"/>
</dbReference>
<dbReference type="PANTHER" id="PTHR32305:SF15">
    <property type="entry name" value="PROTEIN RHSA-RELATED"/>
    <property type="match status" value="1"/>
</dbReference>
<evidence type="ECO:0000313" key="2">
    <source>
        <dbReference type="EMBL" id="MBH9702483.1"/>
    </source>
</evidence>
<dbReference type="PRINTS" id="PR00394">
    <property type="entry name" value="RHSPROTEIN"/>
</dbReference>
<dbReference type="NCBIfam" id="TIGR03696">
    <property type="entry name" value="Rhs_assc_core"/>
    <property type="match status" value="1"/>
</dbReference>